<keyword evidence="1" id="KW-0663">Pyridoxal phosphate</keyword>
<evidence type="ECO:0000256" key="1">
    <source>
        <dbReference type="ARBA" id="ARBA00022898"/>
    </source>
</evidence>
<gene>
    <name evidence="3" type="ORF">METZ01_LOCUS440224</name>
</gene>
<feature type="non-terminal residue" evidence="3">
    <location>
        <position position="1"/>
    </location>
</feature>
<reference evidence="3" key="1">
    <citation type="submission" date="2018-05" db="EMBL/GenBank/DDBJ databases">
        <authorList>
            <person name="Lanie J.A."/>
            <person name="Ng W.-L."/>
            <person name="Kazmierczak K.M."/>
            <person name="Andrzejewski T.M."/>
            <person name="Davidsen T.M."/>
            <person name="Wayne K.J."/>
            <person name="Tettelin H."/>
            <person name="Glass J.I."/>
            <person name="Rusch D."/>
            <person name="Podicherti R."/>
            <person name="Tsui H.-C.T."/>
            <person name="Winkler M.E."/>
        </authorList>
    </citation>
    <scope>NUCLEOTIDE SEQUENCE</scope>
</reference>
<dbReference type="CDD" id="cd00635">
    <property type="entry name" value="PLPDE_III_YBL036c_like"/>
    <property type="match status" value="1"/>
</dbReference>
<proteinExistence type="predicted"/>
<accession>A0A382YW98</accession>
<dbReference type="SUPFAM" id="SSF51419">
    <property type="entry name" value="PLP-binding barrel"/>
    <property type="match status" value="1"/>
</dbReference>
<dbReference type="InterPro" id="IPR001608">
    <property type="entry name" value="Ala_racemase_N"/>
</dbReference>
<dbReference type="InterPro" id="IPR011078">
    <property type="entry name" value="PyrdxlP_homeostasis"/>
</dbReference>
<feature type="domain" description="Alanine racemase N-terminal" evidence="2">
    <location>
        <begin position="3"/>
        <end position="182"/>
    </location>
</feature>
<dbReference type="Gene3D" id="3.20.20.10">
    <property type="entry name" value="Alanine racemase"/>
    <property type="match status" value="1"/>
</dbReference>
<evidence type="ECO:0000313" key="3">
    <source>
        <dbReference type="EMBL" id="SVD87370.1"/>
    </source>
</evidence>
<dbReference type="GO" id="GO:0030170">
    <property type="term" value="F:pyridoxal phosphate binding"/>
    <property type="evidence" value="ECO:0007669"/>
    <property type="project" value="InterPro"/>
</dbReference>
<dbReference type="PANTHER" id="PTHR10146:SF14">
    <property type="entry name" value="PYRIDOXAL PHOSPHATE HOMEOSTASIS PROTEIN"/>
    <property type="match status" value="1"/>
</dbReference>
<evidence type="ECO:0000259" key="2">
    <source>
        <dbReference type="Pfam" id="PF01168"/>
    </source>
</evidence>
<organism evidence="3">
    <name type="scientific">marine metagenome</name>
    <dbReference type="NCBI Taxonomy" id="408172"/>
    <lineage>
        <taxon>unclassified sequences</taxon>
        <taxon>metagenomes</taxon>
        <taxon>ecological metagenomes</taxon>
    </lineage>
</organism>
<name>A0A382YW98_9ZZZZ</name>
<dbReference type="EMBL" id="UINC01178939">
    <property type="protein sequence ID" value="SVD87370.1"/>
    <property type="molecule type" value="Genomic_DNA"/>
</dbReference>
<dbReference type="PANTHER" id="PTHR10146">
    <property type="entry name" value="PROLINE SYNTHETASE CO-TRANSCRIBED BACTERIAL HOMOLOG PROTEIN"/>
    <property type="match status" value="1"/>
</dbReference>
<dbReference type="NCBIfam" id="TIGR00044">
    <property type="entry name" value="YggS family pyridoxal phosphate-dependent enzyme"/>
    <property type="match status" value="1"/>
</dbReference>
<dbReference type="InterPro" id="IPR029066">
    <property type="entry name" value="PLP-binding_barrel"/>
</dbReference>
<protein>
    <recommendedName>
        <fullName evidence="2">Alanine racemase N-terminal domain-containing protein</fullName>
    </recommendedName>
</protein>
<dbReference type="PROSITE" id="PS01211">
    <property type="entry name" value="UPF0001"/>
    <property type="match status" value="1"/>
</dbReference>
<dbReference type="AlphaFoldDB" id="A0A382YW98"/>
<sequence length="185" mass="20697">RTAGAVIFGENKIQDAAPRVDQMGSEGISWHFIGHLQKNKVKFLGEHFDLIHSVDSLELAEKIAAQCQTENRVQSVLLQVNVSGETAKFGMEPGELEKQMVAFSRLKGIQVEGLMTIPPYHPNPENSRRHFSRLRGFRDQCEKQNRLSLHKLSMGMTNDFEVAVEEGATLVRVGTAIFGPRPKDN</sequence>
<dbReference type="Pfam" id="PF01168">
    <property type="entry name" value="Ala_racemase_N"/>
    <property type="match status" value="1"/>
</dbReference>
<dbReference type="PIRSF" id="PIRSF004848">
    <property type="entry name" value="YBL036c_PLPDEIII"/>
    <property type="match status" value="1"/>
</dbReference>